<dbReference type="SUPFAM" id="SSF49785">
    <property type="entry name" value="Galactose-binding domain-like"/>
    <property type="match status" value="1"/>
</dbReference>
<evidence type="ECO:0000256" key="10">
    <source>
        <dbReference type="ARBA" id="ARBA00023326"/>
    </source>
</evidence>
<proteinExistence type="inferred from homology"/>
<feature type="disulfide bond" evidence="12">
    <location>
        <begin position="185"/>
        <end position="196"/>
    </location>
</feature>
<evidence type="ECO:0000256" key="4">
    <source>
        <dbReference type="ARBA" id="ARBA00022525"/>
    </source>
</evidence>
<dbReference type="PIRSF" id="PIRSF011794">
    <property type="entry name" value="Rhamnogalacturonase_B"/>
    <property type="match status" value="1"/>
</dbReference>
<evidence type="ECO:0000256" key="6">
    <source>
        <dbReference type="ARBA" id="ARBA00023157"/>
    </source>
</evidence>
<feature type="domain" description="Rhamnogalacturonan lyase" evidence="14">
    <location>
        <begin position="365"/>
        <end position="529"/>
    </location>
</feature>
<comment type="catalytic activity">
    <reaction evidence="1 11">
        <text>Endotype eliminative cleavage of L-alpha-rhamnopyranosyl-(1-&gt;4)-alpha-D-galactopyranosyluronic acid bonds of rhamnogalacturonan I domains in ramified hairy regions of pectin leaving L-rhamnopyranose at the reducing end and 4-deoxy-4,5-unsaturated D-galactopyranosyluronic acid at the non-reducing end.</text>
        <dbReference type="EC" id="4.2.2.23"/>
    </reaction>
</comment>
<evidence type="ECO:0000256" key="8">
    <source>
        <dbReference type="ARBA" id="ARBA00023277"/>
    </source>
</evidence>
<evidence type="ECO:0000259" key="14">
    <source>
        <dbReference type="Pfam" id="PF14683"/>
    </source>
</evidence>
<dbReference type="GO" id="GO:0005576">
    <property type="term" value="C:extracellular region"/>
    <property type="evidence" value="ECO:0007669"/>
    <property type="project" value="UniProtKB-SubCell"/>
</dbReference>
<evidence type="ECO:0000259" key="15">
    <source>
        <dbReference type="Pfam" id="PF14686"/>
    </source>
</evidence>
<reference evidence="16" key="1">
    <citation type="journal article" date="2020" name="Stud. Mycol.">
        <title>101 Dothideomycetes genomes: a test case for predicting lifestyles and emergence of pathogens.</title>
        <authorList>
            <person name="Haridas S."/>
            <person name="Albert R."/>
            <person name="Binder M."/>
            <person name="Bloem J."/>
            <person name="Labutti K."/>
            <person name="Salamov A."/>
            <person name="Andreopoulos B."/>
            <person name="Baker S."/>
            <person name="Barry K."/>
            <person name="Bills G."/>
            <person name="Bluhm B."/>
            <person name="Cannon C."/>
            <person name="Castanera R."/>
            <person name="Culley D."/>
            <person name="Daum C."/>
            <person name="Ezra D."/>
            <person name="Gonzalez J."/>
            <person name="Henrissat B."/>
            <person name="Kuo A."/>
            <person name="Liang C."/>
            <person name="Lipzen A."/>
            <person name="Lutzoni F."/>
            <person name="Magnuson J."/>
            <person name="Mondo S."/>
            <person name="Nolan M."/>
            <person name="Ohm R."/>
            <person name="Pangilinan J."/>
            <person name="Park H.-J."/>
            <person name="Ramirez L."/>
            <person name="Alfaro M."/>
            <person name="Sun H."/>
            <person name="Tritt A."/>
            <person name="Yoshinaga Y."/>
            <person name="Zwiers L.-H."/>
            <person name="Turgeon B."/>
            <person name="Goodwin S."/>
            <person name="Spatafora J."/>
            <person name="Crous P."/>
            <person name="Grigoriev I."/>
        </authorList>
    </citation>
    <scope>NUCLEOTIDE SEQUENCE</scope>
    <source>
        <strain evidence="16">CBS 121167</strain>
    </source>
</reference>
<dbReference type="InterPro" id="IPR011013">
    <property type="entry name" value="Gal_mutarotase_sf_dom"/>
</dbReference>
<dbReference type="SUPFAM" id="SSF49452">
    <property type="entry name" value="Starch-binding domain-like"/>
    <property type="match status" value="1"/>
</dbReference>
<dbReference type="GO" id="GO:0030246">
    <property type="term" value="F:carbohydrate binding"/>
    <property type="evidence" value="ECO:0007669"/>
    <property type="project" value="UniProtKB-UniRule"/>
</dbReference>
<dbReference type="AlphaFoldDB" id="A0A6A6B9S1"/>
<dbReference type="EC" id="4.2.2.23" evidence="11"/>
<dbReference type="InterPro" id="IPR015364">
    <property type="entry name" value="RhgB_N"/>
</dbReference>
<gene>
    <name evidence="16" type="ORF">K452DRAFT_327294</name>
</gene>
<dbReference type="Gene3D" id="2.60.40.1120">
    <property type="entry name" value="Carboxypeptidase-like, regulatory domain"/>
    <property type="match status" value="1"/>
</dbReference>
<evidence type="ECO:0000256" key="1">
    <source>
        <dbReference type="ARBA" id="ARBA00001324"/>
    </source>
</evidence>
<dbReference type="Pfam" id="PF09284">
    <property type="entry name" value="RhgB_N"/>
    <property type="match status" value="1"/>
</dbReference>
<keyword evidence="4 11" id="KW-0964">Secreted</keyword>
<dbReference type="Gene3D" id="2.70.98.10">
    <property type="match status" value="1"/>
</dbReference>
<name>A0A6A6B9S1_9PEZI</name>
<keyword evidence="17" id="KW-1185">Reference proteome</keyword>
<dbReference type="GO" id="GO:0045490">
    <property type="term" value="P:pectin catabolic process"/>
    <property type="evidence" value="ECO:0007669"/>
    <property type="project" value="TreeGrafter"/>
</dbReference>
<comment type="similarity">
    <text evidence="3 11">Belongs to the polysaccharide lyase 4 family.</text>
</comment>
<dbReference type="CDD" id="cd10317">
    <property type="entry name" value="RGL4_C"/>
    <property type="match status" value="1"/>
</dbReference>
<keyword evidence="9 11" id="KW-0961">Cell wall biogenesis/degradation</keyword>
<comment type="subcellular location">
    <subcellularLocation>
        <location evidence="2 11">Secreted</location>
    </subcellularLocation>
</comment>
<dbReference type="GeneID" id="54302399"/>
<evidence type="ECO:0000256" key="7">
    <source>
        <dbReference type="ARBA" id="ARBA00023239"/>
    </source>
</evidence>
<keyword evidence="7 11" id="KW-0456">Lyase</keyword>
<keyword evidence="10 11" id="KW-0624">Polysaccharide degradation</keyword>
<feature type="domain" description="Rhamnogalacturonase B N-terminal" evidence="13">
    <location>
        <begin position="22"/>
        <end position="274"/>
    </location>
</feature>
<evidence type="ECO:0000256" key="11">
    <source>
        <dbReference type="PIRNR" id="PIRNR011794"/>
    </source>
</evidence>
<evidence type="ECO:0000256" key="3">
    <source>
        <dbReference type="ARBA" id="ARBA00010418"/>
    </source>
</evidence>
<dbReference type="PANTHER" id="PTHR36574">
    <property type="entry name" value="RHAMNOGALACTURONATE LYASE-RELATED"/>
    <property type="match status" value="1"/>
</dbReference>
<dbReference type="InterPro" id="IPR008979">
    <property type="entry name" value="Galactose-bd-like_sf"/>
</dbReference>
<protein>
    <recommendedName>
        <fullName evidence="11">Rhamnogalacturonate lyase</fullName>
        <ecNumber evidence="11">4.2.2.23</ecNumber>
    </recommendedName>
</protein>
<feature type="domain" description="Rhamnogalacturonan lyase" evidence="15">
    <location>
        <begin position="281"/>
        <end position="352"/>
    </location>
</feature>
<feature type="signal peptide" evidence="11">
    <location>
        <begin position="1"/>
        <end position="20"/>
    </location>
</feature>
<organism evidence="16 17">
    <name type="scientific">Aplosporella prunicola CBS 121167</name>
    <dbReference type="NCBI Taxonomy" id="1176127"/>
    <lineage>
        <taxon>Eukaryota</taxon>
        <taxon>Fungi</taxon>
        <taxon>Dikarya</taxon>
        <taxon>Ascomycota</taxon>
        <taxon>Pezizomycotina</taxon>
        <taxon>Dothideomycetes</taxon>
        <taxon>Dothideomycetes incertae sedis</taxon>
        <taxon>Botryosphaeriales</taxon>
        <taxon>Aplosporellaceae</taxon>
        <taxon>Aplosporella</taxon>
    </lineage>
</organism>
<evidence type="ECO:0000256" key="5">
    <source>
        <dbReference type="ARBA" id="ARBA00022729"/>
    </source>
</evidence>
<feature type="chain" id="PRO_5025720848" description="Rhamnogalacturonate lyase" evidence="11">
    <location>
        <begin position="21"/>
        <end position="532"/>
    </location>
</feature>
<evidence type="ECO:0000313" key="16">
    <source>
        <dbReference type="EMBL" id="KAF2141022.1"/>
    </source>
</evidence>
<dbReference type="EMBL" id="ML995488">
    <property type="protein sequence ID" value="KAF2141022.1"/>
    <property type="molecule type" value="Genomic_DNA"/>
</dbReference>
<dbReference type="Pfam" id="PF14683">
    <property type="entry name" value="CBM-like"/>
    <property type="match status" value="1"/>
</dbReference>
<dbReference type="Proteomes" id="UP000799438">
    <property type="component" value="Unassembled WGS sequence"/>
</dbReference>
<evidence type="ECO:0000259" key="13">
    <source>
        <dbReference type="Pfam" id="PF09284"/>
    </source>
</evidence>
<dbReference type="CDD" id="cd10320">
    <property type="entry name" value="RGL4_N"/>
    <property type="match status" value="1"/>
</dbReference>
<dbReference type="InterPro" id="IPR029411">
    <property type="entry name" value="RG-lyase_III"/>
</dbReference>
<dbReference type="FunFam" id="2.60.120.260:FF:000102">
    <property type="entry name" value="Rhamnogalacturonate lyase A"/>
    <property type="match status" value="1"/>
</dbReference>
<keyword evidence="6 12" id="KW-1015">Disulfide bond</keyword>
<dbReference type="FunFam" id="2.70.98.10:FF:000020">
    <property type="entry name" value="Rhamnogalacturonate lyase A"/>
    <property type="match status" value="1"/>
</dbReference>
<dbReference type="InterPro" id="IPR013784">
    <property type="entry name" value="Carb-bd-like_fold"/>
</dbReference>
<evidence type="ECO:0000313" key="17">
    <source>
        <dbReference type="Proteomes" id="UP000799438"/>
    </source>
</evidence>
<dbReference type="CDD" id="cd10316">
    <property type="entry name" value="RGL4_M"/>
    <property type="match status" value="1"/>
</dbReference>
<accession>A0A6A6B9S1</accession>
<dbReference type="PANTHER" id="PTHR36574:SF1">
    <property type="entry name" value="RHAMNOGALACTURONATE LYASE-RELATED"/>
    <property type="match status" value="1"/>
</dbReference>
<evidence type="ECO:0000256" key="9">
    <source>
        <dbReference type="ARBA" id="ARBA00023316"/>
    </source>
</evidence>
<sequence>MHIFSKLAATATLFAPTAFAAFGITTSSGSYVIDAGSSNPFKVTVSSSSCDITSILYRSEEFQYKSKGSHISSGLGSATVTQEVVDSKYAKITCVTDTLTHYIVVKSGESNVYMGTYTTAEPSIGELRFIARLDPSKLPLEYPYGEVSTTGGGSSVEGSDVFLVDGQTRSKFYSGQRYIDDKVQCVYRDDDAIHACMVMSPLSYEGSSGGPFFKDINTNNAGDSTNLYFYMNSNHVQTESYRQGFHGPYVLAFSRSGVPSSFDTSFFADLGITGYVATADRGYVSGKATGVSDHQIVLHWYNDDAQYWVYASSNGQFTSPAMKPGTYTQVLYQDELKVATGTATVKAGSTATSNIESTWKTPDAIFTIGDWDGQPYGFRNADKFERMHPSDSRMDSWGPLTYTVGSSELTDVPMALWKSVNTPLTIKFTASSSQTGAATLRVGTTLSFAGARPQVTVNSYTADAPSAPVKIDSRGVTRGGYRGNGEIYEVDIPAGTITEGDNEITIDVISGSSGDTYLQPNIVLDAIDLALN</sequence>
<dbReference type="InterPro" id="IPR016590">
    <property type="entry name" value="Rhamnogalacturonase_B"/>
</dbReference>
<dbReference type="GO" id="GO:0071555">
    <property type="term" value="P:cell wall organization"/>
    <property type="evidence" value="ECO:0007669"/>
    <property type="project" value="UniProtKB-UniRule"/>
</dbReference>
<dbReference type="Gene3D" id="2.60.120.260">
    <property type="entry name" value="Galactose-binding domain-like"/>
    <property type="match status" value="1"/>
</dbReference>
<feature type="disulfide bond" evidence="12">
    <location>
        <begin position="50"/>
        <end position="94"/>
    </location>
</feature>
<keyword evidence="8 11" id="KW-0119">Carbohydrate metabolism</keyword>
<keyword evidence="5 11" id="KW-0732">Signal</keyword>
<evidence type="ECO:0000256" key="12">
    <source>
        <dbReference type="PIRSR" id="PIRSR011794-1"/>
    </source>
</evidence>
<dbReference type="RefSeq" id="XP_033396735.1">
    <property type="nucleotide sequence ID" value="XM_033544903.1"/>
</dbReference>
<dbReference type="Pfam" id="PF14686">
    <property type="entry name" value="fn3_3"/>
    <property type="match status" value="1"/>
</dbReference>
<dbReference type="InterPro" id="IPR014718">
    <property type="entry name" value="GH-type_carb-bd"/>
</dbReference>
<dbReference type="SUPFAM" id="SSF74650">
    <property type="entry name" value="Galactose mutarotase-like"/>
    <property type="match status" value="1"/>
</dbReference>
<dbReference type="GO" id="GO:0102210">
    <property type="term" value="F:rhamnogalacturonan endolyase activity"/>
    <property type="evidence" value="ECO:0007669"/>
    <property type="project" value="UniProtKB-UniRule"/>
</dbReference>
<dbReference type="InterPro" id="IPR029413">
    <property type="entry name" value="RG-lyase_II"/>
</dbReference>
<dbReference type="OrthoDB" id="114708at2759"/>
<evidence type="ECO:0000256" key="2">
    <source>
        <dbReference type="ARBA" id="ARBA00004613"/>
    </source>
</evidence>